<dbReference type="SUPFAM" id="SSF46565">
    <property type="entry name" value="Chaperone J-domain"/>
    <property type="match status" value="1"/>
</dbReference>
<dbReference type="STRING" id="112090.W4GE95"/>
<sequence length="795" mass="89286">MGWRGHLAVVVAWCCGLLLAEASPILLSVDINVQGQHIPLDFHQGQEPIDVIERFRADHALPMDFQQRALEAVCESIPCTRASPIIFATSIHGEDNEFVGEFQLMQGDEPADAVASFCRQHNIPRPFQLNMLQSICNQPNIVCARSDALLYRQVITDETGSVLGTLEIFDSQEPVDAIFAFLQPMLATSTSVEHMLRQLLQVVCQPTVATCSRTIPLLFRHPIVGPDGTDYGTLEVYYGQEPADAIFSFAYKYDQGIHGAAAASTSPSSMAMDATMQRNLLATVCNDPIVSRQCTRDRAIVFSSPIQLETGPADDEHPILTLYAGDEVADVLFHFGRQHNLTFPMRSQLFGMLCNRPPITCTRGHAVVYARTFAIETRAEPLGPLELHEGDEAADRVFEFAERFNLSSAVRDQILNTVCVDIKAAINVTCSRFAPVVFQVPITKNASEPPVGMLQILQGEEPVDAIFRFGHAHDLGPDAQAYMLPGVCEASQLPCTRTRSLRHVAVRNHDGIPFYADEEPADVVYWYGSSRNWTFLQRQEWLAELCRIQRAGAPLLNCSRAEARLFYLPVMETADKEIGTLEVLEGQEPIDQVYAFLEKHDLFQTAPVNESLANITCRHVPCSRLRPRRILFSMQATYMGLKHTIQLVQPEEDWVCMESYGSKQCQHYVQVRSIEYCAKYMRGWTECGDVMGNALRQSLTYYEEELWKKSNGKDLYAKLGLVKGATSDEIEAAYHTLVLRFNNETEPQKYEKLRAAYDTLHDPEKKYYYDLPCMKFFGLCGKRQPDGGMTISTDN</sequence>
<feature type="domain" description="J" evidence="2">
    <location>
        <begin position="714"/>
        <end position="773"/>
    </location>
</feature>
<name>W4GE95_APHAT</name>
<dbReference type="InterPro" id="IPR036869">
    <property type="entry name" value="J_dom_sf"/>
</dbReference>
<protein>
    <recommendedName>
        <fullName evidence="2">J domain-containing protein</fullName>
    </recommendedName>
</protein>
<dbReference type="InterPro" id="IPR018253">
    <property type="entry name" value="DnaJ_domain_CS"/>
</dbReference>
<keyword evidence="1" id="KW-0732">Signal</keyword>
<dbReference type="EMBL" id="KI913132">
    <property type="protein sequence ID" value="ETV77566.1"/>
    <property type="molecule type" value="Genomic_DNA"/>
</dbReference>
<dbReference type="Gene3D" id="1.10.287.110">
    <property type="entry name" value="DnaJ domain"/>
    <property type="match status" value="1"/>
</dbReference>
<evidence type="ECO:0000313" key="3">
    <source>
        <dbReference type="EMBL" id="ETV77566.1"/>
    </source>
</evidence>
<dbReference type="PROSITE" id="PS00636">
    <property type="entry name" value="DNAJ_1"/>
    <property type="match status" value="1"/>
</dbReference>
<reference evidence="3" key="1">
    <citation type="submission" date="2013-12" db="EMBL/GenBank/DDBJ databases">
        <title>The Genome Sequence of Aphanomyces astaci APO3.</title>
        <authorList>
            <consortium name="The Broad Institute Genomics Platform"/>
            <person name="Russ C."/>
            <person name="Tyler B."/>
            <person name="van West P."/>
            <person name="Dieguez-Uribeondo J."/>
            <person name="Young S.K."/>
            <person name="Zeng Q."/>
            <person name="Gargeya S."/>
            <person name="Fitzgerald M."/>
            <person name="Abouelleil A."/>
            <person name="Alvarado L."/>
            <person name="Chapman S.B."/>
            <person name="Gainer-Dewar J."/>
            <person name="Goldberg J."/>
            <person name="Griggs A."/>
            <person name="Gujja S."/>
            <person name="Hansen M."/>
            <person name="Howarth C."/>
            <person name="Imamovic A."/>
            <person name="Ireland A."/>
            <person name="Larimer J."/>
            <person name="McCowan C."/>
            <person name="Murphy C."/>
            <person name="Pearson M."/>
            <person name="Poon T.W."/>
            <person name="Priest M."/>
            <person name="Roberts A."/>
            <person name="Saif S."/>
            <person name="Shea T."/>
            <person name="Sykes S."/>
            <person name="Wortman J."/>
            <person name="Nusbaum C."/>
            <person name="Birren B."/>
        </authorList>
    </citation>
    <scope>NUCLEOTIDE SEQUENCE [LARGE SCALE GENOMIC DNA]</scope>
    <source>
        <strain evidence="3">APO3</strain>
    </source>
</reference>
<feature type="signal peptide" evidence="1">
    <location>
        <begin position="1"/>
        <end position="22"/>
    </location>
</feature>
<dbReference type="SMART" id="SM00271">
    <property type="entry name" value="DnaJ"/>
    <property type="match status" value="1"/>
</dbReference>
<evidence type="ECO:0000256" key="1">
    <source>
        <dbReference type="SAM" id="SignalP"/>
    </source>
</evidence>
<dbReference type="Pfam" id="PF00226">
    <property type="entry name" value="DnaJ"/>
    <property type="match status" value="1"/>
</dbReference>
<organism evidence="3">
    <name type="scientific">Aphanomyces astaci</name>
    <name type="common">Crayfish plague agent</name>
    <dbReference type="NCBI Taxonomy" id="112090"/>
    <lineage>
        <taxon>Eukaryota</taxon>
        <taxon>Sar</taxon>
        <taxon>Stramenopiles</taxon>
        <taxon>Oomycota</taxon>
        <taxon>Saprolegniomycetes</taxon>
        <taxon>Saprolegniales</taxon>
        <taxon>Verrucalvaceae</taxon>
        <taxon>Aphanomyces</taxon>
    </lineage>
</organism>
<dbReference type="AlphaFoldDB" id="W4GE95"/>
<dbReference type="CDD" id="cd06257">
    <property type="entry name" value="DnaJ"/>
    <property type="match status" value="1"/>
</dbReference>
<evidence type="ECO:0000259" key="2">
    <source>
        <dbReference type="PROSITE" id="PS50076"/>
    </source>
</evidence>
<proteinExistence type="predicted"/>
<dbReference type="VEuPathDB" id="FungiDB:H257_08493"/>
<dbReference type="InterPro" id="IPR001623">
    <property type="entry name" value="DnaJ_domain"/>
</dbReference>
<dbReference type="PROSITE" id="PS50076">
    <property type="entry name" value="DNAJ_2"/>
    <property type="match status" value="1"/>
</dbReference>
<gene>
    <name evidence="3" type="ORF">H257_08493</name>
</gene>
<accession>W4GE95</accession>
<dbReference type="PRINTS" id="PR00625">
    <property type="entry name" value="JDOMAIN"/>
</dbReference>
<dbReference type="GeneID" id="20810489"/>
<dbReference type="OrthoDB" id="445556at2759"/>
<feature type="chain" id="PRO_5004840929" description="J domain-containing protein" evidence="1">
    <location>
        <begin position="23"/>
        <end position="795"/>
    </location>
</feature>
<dbReference type="RefSeq" id="XP_009832676.1">
    <property type="nucleotide sequence ID" value="XM_009834374.1"/>
</dbReference>